<name>A0A9P1G735_9DINO</name>
<gene>
    <name evidence="1" type="ORF">C1SCF055_LOCUS29241</name>
</gene>
<organism evidence="1">
    <name type="scientific">Cladocopium goreaui</name>
    <dbReference type="NCBI Taxonomy" id="2562237"/>
    <lineage>
        <taxon>Eukaryota</taxon>
        <taxon>Sar</taxon>
        <taxon>Alveolata</taxon>
        <taxon>Dinophyceae</taxon>
        <taxon>Suessiales</taxon>
        <taxon>Symbiodiniaceae</taxon>
        <taxon>Cladocopium</taxon>
    </lineage>
</organism>
<evidence type="ECO:0000313" key="4">
    <source>
        <dbReference type="Proteomes" id="UP001152797"/>
    </source>
</evidence>
<protein>
    <submittedName>
        <fullName evidence="3">Outer membrane protein PmpB</fullName>
    </submittedName>
</protein>
<keyword evidence="4" id="KW-1185">Reference proteome</keyword>
<evidence type="ECO:0000313" key="2">
    <source>
        <dbReference type="EMBL" id="CAL1156744.1"/>
    </source>
</evidence>
<accession>A0A9P1G735</accession>
<reference evidence="1" key="1">
    <citation type="submission" date="2022-10" db="EMBL/GenBank/DDBJ databases">
        <authorList>
            <person name="Chen Y."/>
            <person name="Dougan E. K."/>
            <person name="Chan C."/>
            <person name="Rhodes N."/>
            <person name="Thang M."/>
        </authorList>
    </citation>
    <scope>NUCLEOTIDE SEQUENCE</scope>
</reference>
<dbReference type="Proteomes" id="UP001152797">
    <property type="component" value="Unassembled WGS sequence"/>
</dbReference>
<evidence type="ECO:0000313" key="1">
    <source>
        <dbReference type="EMBL" id="CAI4003369.1"/>
    </source>
</evidence>
<dbReference type="AlphaFoldDB" id="A0A9P1G735"/>
<sequence length="225" mass="25237">MLPVIIPVAVISGNGVSHVSVTSIYMTVPWIALSAVLHWPVAWLIQWRYHRTSFSRALDEYSEQIKCKPAAGSDASHPRNQGLEVLTLRGLWKHFESFILERNMHFVVANIVMPLTQSKRISFVTLWGGRRVDYFVSHCWGSSFPHLVQSIECHALSKEGPASWFYAAYWICSFANNQWNIGAELGSDPMESAFALSLSQEFGVYSNISCPAGSTWSWVLSPTLA</sequence>
<dbReference type="EMBL" id="CAMXCT010003256">
    <property type="protein sequence ID" value="CAI4003369.1"/>
    <property type="molecule type" value="Genomic_DNA"/>
</dbReference>
<dbReference type="EMBL" id="CAMXCT030003256">
    <property type="protein sequence ID" value="CAL4790681.1"/>
    <property type="molecule type" value="Genomic_DNA"/>
</dbReference>
<reference evidence="2" key="2">
    <citation type="submission" date="2024-04" db="EMBL/GenBank/DDBJ databases">
        <authorList>
            <person name="Chen Y."/>
            <person name="Shah S."/>
            <person name="Dougan E. K."/>
            <person name="Thang M."/>
            <person name="Chan C."/>
        </authorList>
    </citation>
    <scope>NUCLEOTIDE SEQUENCE [LARGE SCALE GENOMIC DNA]</scope>
</reference>
<dbReference type="EMBL" id="CAMXCT020003256">
    <property type="protein sequence ID" value="CAL1156744.1"/>
    <property type="molecule type" value="Genomic_DNA"/>
</dbReference>
<comment type="caution">
    <text evidence="1">The sequence shown here is derived from an EMBL/GenBank/DDBJ whole genome shotgun (WGS) entry which is preliminary data.</text>
</comment>
<dbReference type="OrthoDB" id="412723at2759"/>
<proteinExistence type="predicted"/>
<evidence type="ECO:0000313" key="3">
    <source>
        <dbReference type="EMBL" id="CAL4790681.1"/>
    </source>
</evidence>